<dbReference type="Proteomes" id="UP001477672">
    <property type="component" value="Unassembled WGS sequence"/>
</dbReference>
<dbReference type="PANTHER" id="PTHR30461:SF2">
    <property type="entry name" value="SERINE RECOMBINASE PINE-RELATED"/>
    <property type="match status" value="1"/>
</dbReference>
<evidence type="ECO:0000256" key="3">
    <source>
        <dbReference type="ARBA" id="ARBA00023172"/>
    </source>
</evidence>
<dbReference type="CDD" id="cd03768">
    <property type="entry name" value="SR_ResInv"/>
    <property type="match status" value="1"/>
</dbReference>
<dbReference type="SUPFAM" id="SSF53041">
    <property type="entry name" value="Resolvase-like"/>
    <property type="match status" value="1"/>
</dbReference>
<name>A0ABV1GI28_9FIRM</name>
<evidence type="ECO:0000256" key="4">
    <source>
        <dbReference type="PROSITE-ProRule" id="PRU10137"/>
    </source>
</evidence>
<dbReference type="InterPro" id="IPR006119">
    <property type="entry name" value="Resolv_N"/>
</dbReference>
<dbReference type="InterPro" id="IPR050639">
    <property type="entry name" value="SSR_resolvase"/>
</dbReference>
<evidence type="ECO:0000256" key="1">
    <source>
        <dbReference type="ARBA" id="ARBA00022908"/>
    </source>
</evidence>
<feature type="active site" description="O-(5'-phospho-DNA)-serine intermediate" evidence="4">
    <location>
        <position position="11"/>
    </location>
</feature>
<dbReference type="Gene3D" id="3.40.50.1390">
    <property type="entry name" value="Resolvase, N-terminal catalytic domain"/>
    <property type="match status" value="1"/>
</dbReference>
<proteinExistence type="predicted"/>
<protein>
    <submittedName>
        <fullName evidence="6">Recombinase family protein</fullName>
    </submittedName>
</protein>
<gene>
    <name evidence="6" type="ORF">WMO24_13835</name>
</gene>
<dbReference type="PANTHER" id="PTHR30461">
    <property type="entry name" value="DNA-INVERTASE FROM LAMBDOID PROPHAGE"/>
    <property type="match status" value="1"/>
</dbReference>
<reference evidence="6 7" key="1">
    <citation type="submission" date="2024-03" db="EMBL/GenBank/DDBJ databases">
        <title>Human intestinal bacterial collection.</title>
        <authorList>
            <person name="Pauvert C."/>
            <person name="Hitch T.C.A."/>
            <person name="Clavel T."/>
        </authorList>
    </citation>
    <scope>NUCLEOTIDE SEQUENCE [LARGE SCALE GENOMIC DNA]</scope>
    <source>
        <strain evidence="6 7">CLA-JM-H11</strain>
    </source>
</reference>
<dbReference type="PROSITE" id="PS51736">
    <property type="entry name" value="RECOMBINASES_3"/>
    <property type="match status" value="1"/>
</dbReference>
<evidence type="ECO:0000259" key="5">
    <source>
        <dbReference type="PROSITE" id="PS51736"/>
    </source>
</evidence>
<keyword evidence="3" id="KW-0233">DNA recombination</keyword>
<sequence length="197" mass="23022">MGIIYGYVRVSTKEQCEERQLIALWKFPVPQGNIFIDKISGKDFNRPQYQKLLRVLRPGDTLVLKAIDRLGRNYEEILEQWRIITKEKRVNIVVLDMPLLDTRETGKDLTGIFVADLVLQILSYVAQTERENIRQRQKEGIAAAKKRGVRFGRPPKDRPETFNQIKETWKKGEISSRKAAKQLEIAQDTFLRWAHED</sequence>
<feature type="domain" description="Resolvase/invertase-type recombinase catalytic" evidence="5">
    <location>
        <begin position="3"/>
        <end position="148"/>
    </location>
</feature>
<dbReference type="PROSITE" id="PS00397">
    <property type="entry name" value="RECOMBINASES_1"/>
    <property type="match status" value="1"/>
</dbReference>
<evidence type="ECO:0000313" key="6">
    <source>
        <dbReference type="EMBL" id="MEQ2521497.1"/>
    </source>
</evidence>
<organism evidence="6 7">
    <name type="scientific">Ruthenibacterium intestinale</name>
    <dbReference type="NCBI Taxonomy" id="3133163"/>
    <lineage>
        <taxon>Bacteria</taxon>
        <taxon>Bacillati</taxon>
        <taxon>Bacillota</taxon>
        <taxon>Clostridia</taxon>
        <taxon>Eubacteriales</taxon>
        <taxon>Oscillospiraceae</taxon>
        <taxon>Ruthenibacterium</taxon>
    </lineage>
</organism>
<dbReference type="Pfam" id="PF00239">
    <property type="entry name" value="Resolvase"/>
    <property type="match status" value="1"/>
</dbReference>
<comment type="caution">
    <text evidence="6">The sequence shown here is derived from an EMBL/GenBank/DDBJ whole genome shotgun (WGS) entry which is preliminary data.</text>
</comment>
<accession>A0ABV1GI28</accession>
<dbReference type="EMBL" id="JBBMFA010000111">
    <property type="protein sequence ID" value="MEQ2521497.1"/>
    <property type="molecule type" value="Genomic_DNA"/>
</dbReference>
<dbReference type="PROSITE" id="PS00398">
    <property type="entry name" value="RECOMBINASES_2"/>
    <property type="match status" value="1"/>
</dbReference>
<dbReference type="RefSeq" id="WP_349216949.1">
    <property type="nucleotide sequence ID" value="NZ_JBBMFA010000111.1"/>
</dbReference>
<dbReference type="InterPro" id="IPR036162">
    <property type="entry name" value="Resolvase-like_N_sf"/>
</dbReference>
<dbReference type="SMART" id="SM00857">
    <property type="entry name" value="Resolvase"/>
    <property type="match status" value="1"/>
</dbReference>
<evidence type="ECO:0000313" key="7">
    <source>
        <dbReference type="Proteomes" id="UP001477672"/>
    </source>
</evidence>
<keyword evidence="7" id="KW-1185">Reference proteome</keyword>
<keyword evidence="1" id="KW-0229">DNA integration</keyword>
<dbReference type="InterPro" id="IPR006118">
    <property type="entry name" value="Recombinase_CS"/>
</dbReference>
<keyword evidence="2" id="KW-0238">DNA-binding</keyword>
<evidence type="ECO:0000256" key="2">
    <source>
        <dbReference type="ARBA" id="ARBA00023125"/>
    </source>
</evidence>